<name>V6LCD4_9EUKA</name>
<evidence type="ECO:0000313" key="1">
    <source>
        <dbReference type="EMBL" id="EST41321.1"/>
    </source>
</evidence>
<evidence type="ECO:0000313" key="3">
    <source>
        <dbReference type="Proteomes" id="UP000018208"/>
    </source>
</evidence>
<keyword evidence="3" id="KW-1185">Reference proteome</keyword>
<dbReference type="VEuPathDB" id="GiardiaDB:SS50377_26461"/>
<dbReference type="Proteomes" id="UP000018208">
    <property type="component" value="Unassembled WGS sequence"/>
</dbReference>
<proteinExistence type="predicted"/>
<dbReference type="EMBL" id="AUWU02000006">
    <property type="protein sequence ID" value="KAH0572251.1"/>
    <property type="molecule type" value="Genomic_DNA"/>
</dbReference>
<dbReference type="EMBL" id="KI546170">
    <property type="protein sequence ID" value="EST41321.1"/>
    <property type="molecule type" value="Genomic_DNA"/>
</dbReference>
<reference evidence="1 2" key="1">
    <citation type="journal article" date="2014" name="PLoS Genet.">
        <title>The Genome of Spironucleus salmonicida Highlights a Fish Pathogen Adapted to Fluctuating Environments.</title>
        <authorList>
            <person name="Xu F."/>
            <person name="Jerlstrom-Hultqvist J."/>
            <person name="Einarsson E."/>
            <person name="Astvaldsson A."/>
            <person name="Svard S.G."/>
            <person name="Andersson J.O."/>
        </authorList>
    </citation>
    <scope>NUCLEOTIDE SEQUENCE</scope>
    <source>
        <strain evidence="2">ATCC 50377</strain>
    </source>
</reference>
<evidence type="ECO:0000313" key="2">
    <source>
        <dbReference type="EMBL" id="KAH0572251.1"/>
    </source>
</evidence>
<dbReference type="AlphaFoldDB" id="V6LCD4"/>
<accession>V6LCD4</accession>
<gene>
    <name evidence="1" type="ORF">SS50377_19033</name>
    <name evidence="2" type="ORF">SS50377_26461</name>
</gene>
<sequence length="208" mass="23602">MSESSDSSTGYVSMQSSVRKLTNSVRLIQIRGEIAALEAQIPLDLDINNQLLPTHDPLYQIPASLFKALPINEPDFQINNLEASKKLSNLDDELLLLSEQQQQVDLQLDNALQGAFRSGLAYTQKAQIEKNSEYLKVYEKSKKMLDGSEIKDFRDVLTDMDLLVSQKKQRIAEKVEKSKTQFTDFQAQVKMYDSVKLVDSQDINLKDL</sequence>
<reference evidence="2" key="2">
    <citation type="submission" date="2020-12" db="EMBL/GenBank/DDBJ databases">
        <title>New Spironucleus salmonicida genome in near-complete chromosomes.</title>
        <authorList>
            <person name="Xu F."/>
            <person name="Kurt Z."/>
            <person name="Jimenez-Gonzalez A."/>
            <person name="Astvaldsson A."/>
            <person name="Andersson J.O."/>
            <person name="Svard S.G."/>
        </authorList>
    </citation>
    <scope>NUCLEOTIDE SEQUENCE</scope>
    <source>
        <strain evidence="2">ATCC 50377</strain>
    </source>
</reference>
<protein>
    <submittedName>
        <fullName evidence="1">Uncharacterized protein</fullName>
    </submittedName>
</protein>
<organism evidence="1">
    <name type="scientific">Spironucleus salmonicida</name>
    <dbReference type="NCBI Taxonomy" id="348837"/>
    <lineage>
        <taxon>Eukaryota</taxon>
        <taxon>Metamonada</taxon>
        <taxon>Diplomonadida</taxon>
        <taxon>Hexamitidae</taxon>
        <taxon>Hexamitinae</taxon>
        <taxon>Spironucleus</taxon>
    </lineage>
</organism>